<evidence type="ECO:0000313" key="1">
    <source>
        <dbReference type="EMBL" id="QHU16077.1"/>
    </source>
</evidence>
<dbReference type="AlphaFoldDB" id="A0A6C0KH18"/>
<organism evidence="1">
    <name type="scientific">viral metagenome</name>
    <dbReference type="NCBI Taxonomy" id="1070528"/>
    <lineage>
        <taxon>unclassified sequences</taxon>
        <taxon>metagenomes</taxon>
        <taxon>organismal metagenomes</taxon>
    </lineage>
</organism>
<dbReference type="EMBL" id="MN740876">
    <property type="protein sequence ID" value="QHU16077.1"/>
    <property type="molecule type" value="Genomic_DNA"/>
</dbReference>
<name>A0A6C0KH18_9ZZZZ</name>
<proteinExistence type="predicted"/>
<reference evidence="1" key="1">
    <citation type="journal article" date="2020" name="Nature">
        <title>Giant virus diversity and host interactions through global metagenomics.</title>
        <authorList>
            <person name="Schulz F."/>
            <person name="Roux S."/>
            <person name="Paez-Espino D."/>
            <person name="Jungbluth S."/>
            <person name="Walsh D.A."/>
            <person name="Denef V.J."/>
            <person name="McMahon K.D."/>
            <person name="Konstantinidis K.T."/>
            <person name="Eloe-Fadrosh E.A."/>
            <person name="Kyrpides N.C."/>
            <person name="Woyke T."/>
        </authorList>
    </citation>
    <scope>NUCLEOTIDE SEQUENCE</scope>
    <source>
        <strain evidence="1">GVMAG-S-3300011013-78</strain>
    </source>
</reference>
<protein>
    <submittedName>
        <fullName evidence="1">Uncharacterized protein</fullName>
    </submittedName>
</protein>
<accession>A0A6C0KH18</accession>
<sequence>MDAATTTAIVTGTCAISLFLVKYIVGCFCPGHLDYSIQCGCSKPNDINPLVTFKSLWEEKFIPEHEVIGKNKYVLAKKNTTNNTWDIDINDNTEVIHLYRDDDLKPETNNHFLKVKIRVLEGTPEMNLFVKRFRGSTNCWEFSKNKKIIYKEPIIFNKKCTGEKIGKSELFIKTLIGEGDVTKEQVGLTIKGIGKYIVEEAYYSGKKISILSCPNCCYSFYKCYNLNPRIIENEEENDVYEYNV</sequence>